<evidence type="ECO:0000256" key="1">
    <source>
        <dbReference type="SAM" id="SignalP"/>
    </source>
</evidence>
<dbReference type="Proteomes" id="UP000515743">
    <property type="component" value="Chromosome"/>
</dbReference>
<reference evidence="2 3" key="1">
    <citation type="submission" date="2020-07" db="EMBL/GenBank/DDBJ databases">
        <title>Complete genome and description of Corynebacterium incognita strain Marseille-Q3630 sp. nov.</title>
        <authorList>
            <person name="Boxberger M."/>
        </authorList>
    </citation>
    <scope>NUCLEOTIDE SEQUENCE [LARGE SCALE GENOMIC DNA]</scope>
    <source>
        <strain evidence="2 3">Marseille-Q3630</strain>
    </source>
</reference>
<sequence>MRSISFTSIVSAALAVAATISLGSVNAAAFSSSGGARPVFDPSEYDTVSTTTTTKATSPVSVAIADATKSLSVAADSMPLYSSLPVDKLSKLSGEDNYSDSASWSFLSSPGKVVPGGKIVTQAGKTCSVGYIVEQAGVDHVLTAGHCGEVGTTFGYRNSAGTWTKLGNIVKSVNTADEDWALIKLETTKNVQSDLPVDNVSFSSRVMDADEAANADAICKLGQVSGLSCGKFSHVAPSGRVVFYGKATNGDSGGTVFAVKDGQLHPLGILEGGYSSSATLAVQPLDRIQNQTGASI</sequence>
<dbReference type="InterPro" id="IPR018114">
    <property type="entry name" value="TRYPSIN_HIS"/>
</dbReference>
<dbReference type="PROSITE" id="PS00134">
    <property type="entry name" value="TRYPSIN_HIS"/>
    <property type="match status" value="1"/>
</dbReference>
<dbReference type="RefSeq" id="WP_185176586.1">
    <property type="nucleotide sequence ID" value="NZ_CP059404.1"/>
</dbReference>
<gene>
    <name evidence="2" type="ORF">H0194_04325</name>
</gene>
<accession>A0A7G7CRJ7</accession>
<keyword evidence="1" id="KW-0732">Signal</keyword>
<dbReference type="InterPro" id="IPR009003">
    <property type="entry name" value="Peptidase_S1_PA"/>
</dbReference>
<keyword evidence="3" id="KW-1185">Reference proteome</keyword>
<proteinExistence type="predicted"/>
<dbReference type="GO" id="GO:0006508">
    <property type="term" value="P:proteolysis"/>
    <property type="evidence" value="ECO:0007669"/>
    <property type="project" value="InterPro"/>
</dbReference>
<organism evidence="2 3">
    <name type="scientific">Corynebacterium incognita</name>
    <dbReference type="NCBI Taxonomy" id="2754725"/>
    <lineage>
        <taxon>Bacteria</taxon>
        <taxon>Bacillati</taxon>
        <taxon>Actinomycetota</taxon>
        <taxon>Actinomycetes</taxon>
        <taxon>Mycobacteriales</taxon>
        <taxon>Corynebacteriaceae</taxon>
        <taxon>Corynebacterium</taxon>
    </lineage>
</organism>
<protein>
    <recommendedName>
        <fullName evidence="4">Trypsin</fullName>
    </recommendedName>
</protein>
<dbReference type="GO" id="GO:0004252">
    <property type="term" value="F:serine-type endopeptidase activity"/>
    <property type="evidence" value="ECO:0007669"/>
    <property type="project" value="InterPro"/>
</dbReference>
<dbReference type="InterPro" id="IPR043504">
    <property type="entry name" value="Peptidase_S1_PA_chymotrypsin"/>
</dbReference>
<feature type="signal peptide" evidence="1">
    <location>
        <begin position="1"/>
        <end position="27"/>
    </location>
</feature>
<name>A0A7G7CRJ7_9CORY</name>
<dbReference type="AlphaFoldDB" id="A0A7G7CRJ7"/>
<evidence type="ECO:0000313" key="2">
    <source>
        <dbReference type="EMBL" id="QNE90213.1"/>
    </source>
</evidence>
<dbReference type="EMBL" id="CP059404">
    <property type="protein sequence ID" value="QNE90213.1"/>
    <property type="molecule type" value="Genomic_DNA"/>
</dbReference>
<dbReference type="KEGG" id="cik:H0194_04325"/>
<dbReference type="Gene3D" id="2.40.10.10">
    <property type="entry name" value="Trypsin-like serine proteases"/>
    <property type="match status" value="2"/>
</dbReference>
<evidence type="ECO:0008006" key="4">
    <source>
        <dbReference type="Google" id="ProtNLM"/>
    </source>
</evidence>
<dbReference type="SUPFAM" id="SSF50494">
    <property type="entry name" value="Trypsin-like serine proteases"/>
    <property type="match status" value="1"/>
</dbReference>
<evidence type="ECO:0000313" key="3">
    <source>
        <dbReference type="Proteomes" id="UP000515743"/>
    </source>
</evidence>
<feature type="chain" id="PRO_5039123859" description="Trypsin" evidence="1">
    <location>
        <begin position="28"/>
        <end position="296"/>
    </location>
</feature>